<feature type="compositionally biased region" description="Basic and acidic residues" evidence="8">
    <location>
        <begin position="152"/>
        <end position="168"/>
    </location>
</feature>
<dbReference type="GO" id="GO:0051301">
    <property type="term" value="P:cell division"/>
    <property type="evidence" value="ECO:0007669"/>
    <property type="project" value="UniProtKB-KW"/>
</dbReference>
<comment type="similarity">
    <text evidence="1">Belongs to the isochorismatase family.</text>
</comment>
<dbReference type="CDD" id="cd00431">
    <property type="entry name" value="cysteine_hydrolases"/>
    <property type="match status" value="1"/>
</dbReference>
<dbReference type="Pfam" id="PF00857">
    <property type="entry name" value="Isochorismatase"/>
    <property type="match status" value="1"/>
</dbReference>
<dbReference type="Proteomes" id="UP000291116">
    <property type="component" value="Unassembled WGS sequence"/>
</dbReference>
<keyword evidence="4" id="KW-0498">Mitosis</keyword>
<dbReference type="EMBL" id="CAACVS010000564">
    <property type="protein sequence ID" value="VEU43599.1"/>
    <property type="molecule type" value="Genomic_DNA"/>
</dbReference>
<evidence type="ECO:0000256" key="7">
    <source>
        <dbReference type="ARBA" id="ARBA00023306"/>
    </source>
</evidence>
<evidence type="ECO:0000256" key="2">
    <source>
        <dbReference type="ARBA" id="ARBA00006940"/>
    </source>
</evidence>
<dbReference type="Gene3D" id="3.40.50.850">
    <property type="entry name" value="Isochorismatase-like"/>
    <property type="match status" value="2"/>
</dbReference>
<dbReference type="Pfam" id="PF05839">
    <property type="entry name" value="Apc13p"/>
    <property type="match status" value="1"/>
</dbReference>
<feature type="region of interest" description="Disordered" evidence="8">
    <location>
        <begin position="493"/>
        <end position="542"/>
    </location>
</feature>
<organism evidence="10 11">
    <name type="scientific">Pseudo-nitzschia multistriata</name>
    <dbReference type="NCBI Taxonomy" id="183589"/>
    <lineage>
        <taxon>Eukaryota</taxon>
        <taxon>Sar</taxon>
        <taxon>Stramenopiles</taxon>
        <taxon>Ochrophyta</taxon>
        <taxon>Bacillariophyta</taxon>
        <taxon>Bacillariophyceae</taxon>
        <taxon>Bacillariophycidae</taxon>
        <taxon>Bacillariales</taxon>
        <taxon>Bacillariaceae</taxon>
        <taxon>Pseudo-nitzschia</taxon>
    </lineage>
</organism>
<evidence type="ECO:0000259" key="9">
    <source>
        <dbReference type="Pfam" id="PF00857"/>
    </source>
</evidence>
<keyword evidence="7" id="KW-0131">Cell cycle</keyword>
<evidence type="ECO:0000256" key="1">
    <source>
        <dbReference type="ARBA" id="ARBA00006336"/>
    </source>
</evidence>
<keyword evidence="3" id="KW-0132">Cell division</keyword>
<dbReference type="SUPFAM" id="SSF52499">
    <property type="entry name" value="Isochorismatase-like hydrolases"/>
    <property type="match status" value="2"/>
</dbReference>
<proteinExistence type="inferred from homology"/>
<keyword evidence="11" id="KW-1185">Reference proteome</keyword>
<evidence type="ECO:0000313" key="11">
    <source>
        <dbReference type="Proteomes" id="UP000291116"/>
    </source>
</evidence>
<dbReference type="PANTHER" id="PTHR43540">
    <property type="entry name" value="PEROXYUREIDOACRYLATE/UREIDOACRYLATE AMIDOHYDROLASE-RELATED"/>
    <property type="match status" value="1"/>
</dbReference>
<feature type="compositionally biased region" description="Basic and acidic residues" evidence="8">
    <location>
        <begin position="111"/>
        <end position="127"/>
    </location>
</feature>
<keyword evidence="5" id="KW-0833">Ubl conjugation pathway</keyword>
<feature type="compositionally biased region" description="Acidic residues" evidence="8">
    <location>
        <begin position="169"/>
        <end position="180"/>
    </location>
</feature>
<sequence length="542" mass="59312">MPLSLPIRESVRAGVSNRCDFPLVASRSALLVIDVQRHCCDTDRPVVPDYYREESLPRMLDNVRCLLEAFRKKRDGEPPPGPGSSSNNNNNHHNSRNNHGAFGGLLGSFRRNRDGASSRDSTSETPKKQAFGGMFDSFRVRRGEVLDGDGDGDGKDDDKSNDKDKDHDNDNDDDSDDDSDKDNNKDNNKDDNKDNSDDKDNDNGDDNNNKDDNKDNSDDKDNDNGDGDSGLDGDSCIDGSSLGTTNESQSLHEHQPPTGFPEVIFVMIQSMTNDGRDLSIDYKLSGPFFRDVPTVSSTYDEIFFPAPLAPDPHTGRGDIVVPKTACSAFCTTNLDVLLRRLFVEQLVVCGQLTDQCVESAVRDAADLGYLVTVAEDACAAHSEKEHYKGLFGMNGFCRILTTRDVVRELERGDGDPLFKYNMPSDSNYSAVARYTRQPLSKAARPVALHVVDESWASDTLSDDEVEITRHEAAVAPLLEEGELDADAIVVSSTGNSASAANNAAERRRREEGWNDLGLDQIDANGVGVSTSVPSRMSTQQEG</sequence>
<dbReference type="GO" id="GO:0005680">
    <property type="term" value="C:anaphase-promoting complex"/>
    <property type="evidence" value="ECO:0007669"/>
    <property type="project" value="InterPro"/>
</dbReference>
<dbReference type="GO" id="GO:0016787">
    <property type="term" value="F:hydrolase activity"/>
    <property type="evidence" value="ECO:0007669"/>
    <property type="project" value="UniProtKB-KW"/>
</dbReference>
<dbReference type="InterPro" id="IPR000868">
    <property type="entry name" value="Isochorismatase-like_dom"/>
</dbReference>
<evidence type="ECO:0000256" key="5">
    <source>
        <dbReference type="ARBA" id="ARBA00022786"/>
    </source>
</evidence>
<dbReference type="InterPro" id="IPR036380">
    <property type="entry name" value="Isochorismatase-like_sf"/>
</dbReference>
<feature type="compositionally biased region" description="Low complexity" evidence="8">
    <location>
        <begin position="83"/>
        <end position="100"/>
    </location>
</feature>
<dbReference type="PANTHER" id="PTHR43540:SF1">
    <property type="entry name" value="ISOCHORISMATASE HYDROLASE"/>
    <property type="match status" value="1"/>
</dbReference>
<reference evidence="10 11" key="1">
    <citation type="submission" date="2019-01" db="EMBL/GenBank/DDBJ databases">
        <authorList>
            <person name="Ferrante I. M."/>
        </authorList>
    </citation>
    <scope>NUCLEOTIDE SEQUENCE [LARGE SCALE GENOMIC DNA]</scope>
    <source>
        <strain evidence="10 11">B856</strain>
    </source>
</reference>
<dbReference type="OrthoDB" id="42927at2759"/>
<keyword evidence="6" id="KW-0378">Hydrolase</keyword>
<feature type="compositionally biased region" description="Polar residues" evidence="8">
    <location>
        <begin position="527"/>
        <end position="542"/>
    </location>
</feature>
<feature type="region of interest" description="Disordered" evidence="8">
    <location>
        <begin position="72"/>
        <end position="257"/>
    </location>
</feature>
<feature type="compositionally biased region" description="Basic and acidic residues" evidence="8">
    <location>
        <begin position="181"/>
        <end position="223"/>
    </location>
</feature>
<dbReference type="InterPro" id="IPR008401">
    <property type="entry name" value="Apc13"/>
</dbReference>
<evidence type="ECO:0000256" key="6">
    <source>
        <dbReference type="ARBA" id="ARBA00022801"/>
    </source>
</evidence>
<dbReference type="AlphaFoldDB" id="A0A448ZNI8"/>
<evidence type="ECO:0000256" key="4">
    <source>
        <dbReference type="ARBA" id="ARBA00022776"/>
    </source>
</evidence>
<evidence type="ECO:0000256" key="8">
    <source>
        <dbReference type="SAM" id="MobiDB-lite"/>
    </source>
</evidence>
<feature type="domain" description="Isochorismatase-like" evidence="9">
    <location>
        <begin position="311"/>
        <end position="403"/>
    </location>
</feature>
<comment type="similarity">
    <text evidence="2">Belongs to the APC13 family.</text>
</comment>
<dbReference type="InterPro" id="IPR050272">
    <property type="entry name" value="Isochorismatase-like_hydrls"/>
</dbReference>
<name>A0A448ZNI8_9STRA</name>
<evidence type="ECO:0000256" key="3">
    <source>
        <dbReference type="ARBA" id="ARBA00022618"/>
    </source>
</evidence>
<protein>
    <recommendedName>
        <fullName evidence="9">Isochorismatase-like domain-containing protein</fullName>
    </recommendedName>
</protein>
<accession>A0A448ZNI8</accession>
<gene>
    <name evidence="10" type="ORF">PSNMU_V1.4_AUG-EV-PASAV3_0106340</name>
</gene>
<evidence type="ECO:0000313" key="10">
    <source>
        <dbReference type="EMBL" id="VEU43599.1"/>
    </source>
</evidence>